<dbReference type="InterPro" id="IPR000888">
    <property type="entry name" value="RmlC-like"/>
</dbReference>
<sequence>MINGVEVRKLKIYHDTRGWLTEIYRQDETNYRPVMAYLSETKPGVVRGPHEHKNQSDFFVFLAGKFKLYLWENRKNQKNYRKFQTFIVGGKNPCSVLIPPGVVHAYQCVSQPPGLIVNFPNRLFMGKGRKQKVDEIRWEVDLKSPFIVKN</sequence>
<dbReference type="GO" id="GO:0000271">
    <property type="term" value="P:polysaccharide biosynthetic process"/>
    <property type="evidence" value="ECO:0007669"/>
    <property type="project" value="TreeGrafter"/>
</dbReference>
<dbReference type="Gene3D" id="2.60.120.10">
    <property type="entry name" value="Jelly Rolls"/>
    <property type="match status" value="1"/>
</dbReference>
<dbReference type="InterPro" id="IPR011051">
    <property type="entry name" value="RmlC_Cupin_sf"/>
</dbReference>
<dbReference type="AlphaFoldDB" id="A0A1G1XTM7"/>
<feature type="site" description="Participates in a stacking interaction with the thymidine ring of dTDP-4-oxo-6-deoxyglucose" evidence="1">
    <location>
        <position position="124"/>
    </location>
</feature>
<protein>
    <submittedName>
        <fullName evidence="2">dTDP-4-dehydrorhamnose 3,5-epimerase</fullName>
    </submittedName>
</protein>
<name>A0A1G1XTM7_9BACT</name>
<evidence type="ECO:0000313" key="2">
    <source>
        <dbReference type="EMBL" id="OGY43439.1"/>
    </source>
</evidence>
<gene>
    <name evidence="2" type="ORF">A2729_04695</name>
</gene>
<organism evidence="2 3">
    <name type="scientific">Candidatus Buchananbacteria bacterium RIFCSPHIGHO2_01_FULL_39_14</name>
    <dbReference type="NCBI Taxonomy" id="1797532"/>
    <lineage>
        <taxon>Bacteria</taxon>
        <taxon>Candidatus Buchananiibacteriota</taxon>
    </lineage>
</organism>
<dbReference type="Pfam" id="PF00908">
    <property type="entry name" value="dTDP_sugar_isom"/>
    <property type="match status" value="1"/>
</dbReference>
<dbReference type="PANTHER" id="PTHR21047:SF2">
    <property type="entry name" value="THYMIDINE DIPHOSPHO-4-KETO-RHAMNOSE 3,5-EPIMERASE"/>
    <property type="match status" value="1"/>
</dbReference>
<comment type="caution">
    <text evidence="2">The sequence shown here is derived from an EMBL/GenBank/DDBJ whole genome shotgun (WGS) entry which is preliminary data.</text>
</comment>
<dbReference type="InterPro" id="IPR014710">
    <property type="entry name" value="RmlC-like_jellyroll"/>
</dbReference>
<evidence type="ECO:0000256" key="1">
    <source>
        <dbReference type="PIRSR" id="PIRSR600888-3"/>
    </source>
</evidence>
<proteinExistence type="predicted"/>
<dbReference type="Proteomes" id="UP000178930">
    <property type="component" value="Unassembled WGS sequence"/>
</dbReference>
<dbReference type="GO" id="GO:0008830">
    <property type="term" value="F:dTDP-4-dehydrorhamnose 3,5-epimerase activity"/>
    <property type="evidence" value="ECO:0007669"/>
    <property type="project" value="InterPro"/>
</dbReference>
<dbReference type="PANTHER" id="PTHR21047">
    <property type="entry name" value="DTDP-6-DEOXY-D-GLUCOSE-3,5 EPIMERASE"/>
    <property type="match status" value="1"/>
</dbReference>
<dbReference type="GO" id="GO:0005829">
    <property type="term" value="C:cytosol"/>
    <property type="evidence" value="ECO:0007669"/>
    <property type="project" value="TreeGrafter"/>
</dbReference>
<reference evidence="2 3" key="1">
    <citation type="journal article" date="2016" name="Nat. Commun.">
        <title>Thousands of microbial genomes shed light on interconnected biogeochemical processes in an aquifer system.</title>
        <authorList>
            <person name="Anantharaman K."/>
            <person name="Brown C.T."/>
            <person name="Hug L.A."/>
            <person name="Sharon I."/>
            <person name="Castelle C.J."/>
            <person name="Probst A.J."/>
            <person name="Thomas B.C."/>
            <person name="Singh A."/>
            <person name="Wilkins M.J."/>
            <person name="Karaoz U."/>
            <person name="Brodie E.L."/>
            <person name="Williams K.H."/>
            <person name="Hubbard S.S."/>
            <person name="Banfield J.F."/>
        </authorList>
    </citation>
    <scope>NUCLEOTIDE SEQUENCE [LARGE SCALE GENOMIC DNA]</scope>
</reference>
<dbReference type="GO" id="GO:0019305">
    <property type="term" value="P:dTDP-rhamnose biosynthetic process"/>
    <property type="evidence" value="ECO:0007669"/>
    <property type="project" value="TreeGrafter"/>
</dbReference>
<dbReference type="SUPFAM" id="SSF51182">
    <property type="entry name" value="RmlC-like cupins"/>
    <property type="match status" value="1"/>
</dbReference>
<accession>A0A1G1XTM7</accession>
<dbReference type="STRING" id="1797532.A2729_04695"/>
<dbReference type="EMBL" id="MHIB01000037">
    <property type="protein sequence ID" value="OGY43439.1"/>
    <property type="molecule type" value="Genomic_DNA"/>
</dbReference>
<evidence type="ECO:0000313" key="3">
    <source>
        <dbReference type="Proteomes" id="UP000178930"/>
    </source>
</evidence>